<dbReference type="EMBL" id="UHJL01000001">
    <property type="protein sequence ID" value="SUQ19431.1"/>
    <property type="molecule type" value="Genomic_DNA"/>
</dbReference>
<sequence>MNFTKFSAISALSIALFCLCSCERNEIHLAFNTQTVSPQSFVLESTLNASLPGDSANEPESMRTHVSIRSTMSLLMSYDDGSGRFEMKIDSVDYTSDKRSVDEFRNIEKYLSIQNFQFKLDHDGVITDPNIENALDMPSEDELNLIPLFLKAQPLLPEKPVKLGETWERQMPIFGKGNSTTTVYKTFTLMDVYLQDGVRMAKIHMGMKYLELPDTTSNLQLKSNDYVIGDGDVLFDVTHGTLSSAEMNIVAKLDVFDLVAGDTLPSMNVNQKITLRNIQ</sequence>
<dbReference type="RefSeq" id="WP_088659150.1">
    <property type="nucleotide sequence ID" value="NZ_UHJL01000001.1"/>
</dbReference>
<protein>
    <recommendedName>
        <fullName evidence="3">Lipoprotein</fullName>
    </recommendedName>
</protein>
<gene>
    <name evidence="1" type="ORF">SAMN05661053_0663</name>
</gene>
<accession>A0A380RVU6</accession>
<organism evidence="1 2">
    <name type="scientific">Fibrobacter succinogenes</name>
    <name type="common">Bacteroides succinogenes</name>
    <dbReference type="NCBI Taxonomy" id="833"/>
    <lineage>
        <taxon>Bacteria</taxon>
        <taxon>Pseudomonadati</taxon>
        <taxon>Fibrobacterota</taxon>
        <taxon>Fibrobacteria</taxon>
        <taxon>Fibrobacterales</taxon>
        <taxon>Fibrobacteraceae</taxon>
        <taxon>Fibrobacter</taxon>
    </lineage>
</organism>
<name>A0A380RVU6_FIBSU</name>
<dbReference type="AlphaFoldDB" id="A0A380RVU6"/>
<reference evidence="1 2" key="1">
    <citation type="submission" date="2017-08" db="EMBL/GenBank/DDBJ databases">
        <authorList>
            <person name="de Groot N.N."/>
        </authorList>
    </citation>
    <scope>NUCLEOTIDE SEQUENCE [LARGE SCALE GENOMIC DNA]</scope>
    <source>
        <strain evidence="1 2">HM2</strain>
    </source>
</reference>
<evidence type="ECO:0008006" key="3">
    <source>
        <dbReference type="Google" id="ProtNLM"/>
    </source>
</evidence>
<evidence type="ECO:0000313" key="2">
    <source>
        <dbReference type="Proteomes" id="UP000255423"/>
    </source>
</evidence>
<evidence type="ECO:0000313" key="1">
    <source>
        <dbReference type="EMBL" id="SUQ19431.1"/>
    </source>
</evidence>
<proteinExistence type="predicted"/>
<dbReference type="Proteomes" id="UP000255423">
    <property type="component" value="Unassembled WGS sequence"/>
</dbReference>